<keyword evidence="4" id="KW-1185">Reference proteome</keyword>
<dbReference type="Pfam" id="PF22879">
    <property type="entry name" value="AIPR_N"/>
    <property type="match status" value="1"/>
</dbReference>
<dbReference type="Pfam" id="PF10592">
    <property type="entry name" value="AIPR"/>
    <property type="match status" value="1"/>
</dbReference>
<gene>
    <name evidence="3" type="ORF">SAMN05421767_13511</name>
</gene>
<dbReference type="InterPro" id="IPR055101">
    <property type="entry name" value="AIPR_N"/>
</dbReference>
<name>A0A1H9N5V6_9LACT</name>
<reference evidence="3 4" key="1">
    <citation type="submission" date="2016-10" db="EMBL/GenBank/DDBJ databases">
        <authorList>
            <person name="de Groot N.N."/>
        </authorList>
    </citation>
    <scope>NUCLEOTIDE SEQUENCE [LARGE SCALE GENOMIC DNA]</scope>
    <source>
        <strain evidence="3 4">DSM 15827</strain>
    </source>
</reference>
<accession>A0A1H9N5V6</accession>
<protein>
    <submittedName>
        <fullName evidence="3">AIPR protein</fullName>
    </submittedName>
</protein>
<dbReference type="RefSeq" id="WP_089747404.1">
    <property type="nucleotide sequence ID" value="NZ_FOGF01000035.1"/>
</dbReference>
<evidence type="ECO:0000313" key="3">
    <source>
        <dbReference type="EMBL" id="SER31304.1"/>
    </source>
</evidence>
<proteinExistence type="predicted"/>
<feature type="domain" description="Abortive infection phage resistance protein N-terminal" evidence="2">
    <location>
        <begin position="29"/>
        <end position="180"/>
    </location>
</feature>
<sequence>MDVLEYRETLHEEIARYANVNIQHPAVEFLNKITSILSEAEEFDDFVECEYIGFTTRRAKMQIDGYAIDDTDGSCCIFLSEYKGPYDGDSMKKEDIDAAINKIRRFVEESIGKELYLRLEESTEAYQFSKYLHDEYKNIVKFRFYIVTDAFNKQRVKRINVANIGEKRVEVNVWDIKRIFELVNSKRKKESVDIKLEELGFGGIPCVKAVEYHNVKADIDSFEYLGEEKVSDKITYSSYLAVIPGTILNELYQEYGSRLLEGNVRSFLSVRGKVNKSIQNTIRNYPEMFFAYNNGIAATATELETKMTSEGLEITRIKDLQIVNGGQTTASIANIILNPKKGDNIDVSNLYVPMKVSVLEHEMSEKIIPKISEYSNSQNKVDASDFFSNHPFHIRMEGYSRKLPAPAIDGNQYQQYWFYERTRGQYDQGKMKFKARSAQLNEYKAKYPDKQVIKLVDLARYMEIYNGAPDKVSKGKQAIVKKFSAAIKEQWIEDSTIFNEFYFKRLVCLAIIFKNTDEIIKQTEWYKQKRSYKANVIVYTMSIIFDYIHKNFADYEVDFLKIWNNQKIYPELEKQIRILCSEVYAFITDENRPKENVTEWCKQKACWELAQKQHWTFDKEFIGSLISKDKLEVKEDTAKQDRKEADKQEKLELINSVGRDYWDELGRWGMERKLLTEIEIALINKILSIDGKLSEKDVDLAIELRKRMVDEGLAVN</sequence>
<dbReference type="EMBL" id="FOGF01000035">
    <property type="protein sequence ID" value="SER31304.1"/>
    <property type="molecule type" value="Genomic_DNA"/>
</dbReference>
<dbReference type="AlphaFoldDB" id="A0A1H9N5V6"/>
<dbReference type="OrthoDB" id="9806213at2"/>
<dbReference type="Proteomes" id="UP000198556">
    <property type="component" value="Unassembled WGS sequence"/>
</dbReference>
<evidence type="ECO:0000259" key="2">
    <source>
        <dbReference type="Pfam" id="PF22879"/>
    </source>
</evidence>
<evidence type="ECO:0000259" key="1">
    <source>
        <dbReference type="Pfam" id="PF10592"/>
    </source>
</evidence>
<evidence type="ECO:0000313" key="4">
    <source>
        <dbReference type="Proteomes" id="UP000198556"/>
    </source>
</evidence>
<dbReference type="InterPro" id="IPR018891">
    <property type="entry name" value="AIPR_C"/>
</dbReference>
<dbReference type="STRING" id="137733.SAMN05421767_13511"/>
<feature type="domain" description="Abortive phage infection protein C-terminal" evidence="1">
    <location>
        <begin position="260"/>
        <end position="590"/>
    </location>
</feature>
<organism evidence="3 4">
    <name type="scientific">Granulicatella balaenopterae</name>
    <dbReference type="NCBI Taxonomy" id="137733"/>
    <lineage>
        <taxon>Bacteria</taxon>
        <taxon>Bacillati</taxon>
        <taxon>Bacillota</taxon>
        <taxon>Bacilli</taxon>
        <taxon>Lactobacillales</taxon>
        <taxon>Carnobacteriaceae</taxon>
        <taxon>Granulicatella</taxon>
    </lineage>
</organism>